<gene>
    <name evidence="2" type="ORF">M9978_20285</name>
</gene>
<dbReference type="Pfam" id="PF05309">
    <property type="entry name" value="TraE"/>
    <property type="match status" value="1"/>
</dbReference>
<keyword evidence="3" id="KW-1185">Reference proteome</keyword>
<keyword evidence="1" id="KW-1133">Transmembrane helix</keyword>
<feature type="transmembrane region" description="Helical" evidence="1">
    <location>
        <begin position="39"/>
        <end position="59"/>
    </location>
</feature>
<keyword evidence="1" id="KW-0472">Membrane</keyword>
<dbReference type="EMBL" id="JAMLDX010000022">
    <property type="protein sequence ID" value="MCP3732761.1"/>
    <property type="molecule type" value="Genomic_DNA"/>
</dbReference>
<dbReference type="Proteomes" id="UP001139451">
    <property type="component" value="Unassembled WGS sequence"/>
</dbReference>
<evidence type="ECO:0000313" key="2">
    <source>
        <dbReference type="EMBL" id="MCP3732761.1"/>
    </source>
</evidence>
<reference evidence="2" key="1">
    <citation type="submission" date="2022-05" db="EMBL/GenBank/DDBJ databases">
        <title>Sphingomonas sp. strain MG17 Genome sequencing and assembly.</title>
        <authorList>
            <person name="Kim I."/>
        </authorList>
    </citation>
    <scope>NUCLEOTIDE SEQUENCE</scope>
    <source>
        <strain evidence="2">MG17</strain>
    </source>
</reference>
<comment type="caution">
    <text evidence="2">The sequence shown here is derived from an EMBL/GenBank/DDBJ whole genome shotgun (WGS) entry which is preliminary data.</text>
</comment>
<organism evidence="2 3">
    <name type="scientific">Sphingomonas tagetis</name>
    <dbReference type="NCBI Taxonomy" id="2949092"/>
    <lineage>
        <taxon>Bacteria</taxon>
        <taxon>Pseudomonadati</taxon>
        <taxon>Pseudomonadota</taxon>
        <taxon>Alphaproteobacteria</taxon>
        <taxon>Sphingomonadales</taxon>
        <taxon>Sphingomonadaceae</taxon>
        <taxon>Sphingomonas</taxon>
    </lineage>
</organism>
<protein>
    <submittedName>
        <fullName evidence="2">Type IV conjugative transfer system protein TraE</fullName>
    </submittedName>
</protein>
<keyword evidence="1" id="KW-0812">Transmembrane</keyword>
<sequence>MVHPFRRKAPADMIGDTRPSWHLHRYLLGSANLFEENRLLKFAILGMFGVSAVLGTVLYTSALNQRTVIVPFGAGGDLYVTGNEPSEAYLRTITRNIVSLSGTYSAYSADQQFQELLSLVHPSAYNGLRDSLNALLDELARNPTLSIASYVRTDQPVTYTGTEIVVPVEKVRVIGGVIRKFQGTLRIKYVIDNGRFWLTSLHEEHFNAGPR</sequence>
<dbReference type="InterPro" id="IPR007973">
    <property type="entry name" value="Pilus_assembly_TraE"/>
</dbReference>
<name>A0A9X2KNP8_9SPHN</name>
<accession>A0A9X2KNP8</accession>
<evidence type="ECO:0000256" key="1">
    <source>
        <dbReference type="SAM" id="Phobius"/>
    </source>
</evidence>
<proteinExistence type="predicted"/>
<evidence type="ECO:0000313" key="3">
    <source>
        <dbReference type="Proteomes" id="UP001139451"/>
    </source>
</evidence>
<dbReference type="AlphaFoldDB" id="A0A9X2KNP8"/>